<gene>
    <name evidence="2" type="ORF">A2738_02025</name>
</gene>
<proteinExistence type="predicted"/>
<keyword evidence="1" id="KW-1133">Transmembrane helix</keyword>
<protein>
    <submittedName>
        <fullName evidence="2">Uncharacterized protein</fullName>
    </submittedName>
</protein>
<evidence type="ECO:0000313" key="2">
    <source>
        <dbReference type="EMBL" id="OGI68223.1"/>
    </source>
</evidence>
<dbReference type="EMBL" id="MFTS01000004">
    <property type="protein sequence ID" value="OGI68223.1"/>
    <property type="molecule type" value="Genomic_DNA"/>
</dbReference>
<dbReference type="Proteomes" id="UP000178235">
    <property type="component" value="Unassembled WGS sequence"/>
</dbReference>
<feature type="transmembrane region" description="Helical" evidence="1">
    <location>
        <begin position="59"/>
        <end position="77"/>
    </location>
</feature>
<evidence type="ECO:0000256" key="1">
    <source>
        <dbReference type="SAM" id="Phobius"/>
    </source>
</evidence>
<organism evidence="2 3">
    <name type="scientific">Candidatus Nomurabacteria bacterium RIFCSPHIGHO2_01_FULL_42_15</name>
    <dbReference type="NCBI Taxonomy" id="1801742"/>
    <lineage>
        <taxon>Bacteria</taxon>
        <taxon>Candidatus Nomuraibacteriota</taxon>
    </lineage>
</organism>
<evidence type="ECO:0000313" key="3">
    <source>
        <dbReference type="Proteomes" id="UP000178235"/>
    </source>
</evidence>
<comment type="caution">
    <text evidence="2">The sequence shown here is derived from an EMBL/GenBank/DDBJ whole genome shotgun (WGS) entry which is preliminary data.</text>
</comment>
<keyword evidence="1" id="KW-0812">Transmembrane</keyword>
<keyword evidence="1" id="KW-0472">Membrane</keyword>
<name>A0A1F6VEZ8_9BACT</name>
<reference evidence="2 3" key="1">
    <citation type="journal article" date="2016" name="Nat. Commun.">
        <title>Thousands of microbial genomes shed light on interconnected biogeochemical processes in an aquifer system.</title>
        <authorList>
            <person name="Anantharaman K."/>
            <person name="Brown C.T."/>
            <person name="Hug L.A."/>
            <person name="Sharon I."/>
            <person name="Castelle C.J."/>
            <person name="Probst A.J."/>
            <person name="Thomas B.C."/>
            <person name="Singh A."/>
            <person name="Wilkins M.J."/>
            <person name="Karaoz U."/>
            <person name="Brodie E.L."/>
            <person name="Williams K.H."/>
            <person name="Hubbard S.S."/>
            <person name="Banfield J.F."/>
        </authorList>
    </citation>
    <scope>NUCLEOTIDE SEQUENCE [LARGE SCALE GENOMIC DNA]</scope>
</reference>
<sequence>METQNNLDLENSLKEFEAKSQAEQVPQTGDSKSPQVPTMVGWIMKLSGGAIKEQKTAEYILLAIAVIVFAISLYFFFK</sequence>
<accession>A0A1F6VEZ8</accession>
<dbReference type="AlphaFoldDB" id="A0A1F6VEZ8"/>